<evidence type="ECO:0000313" key="3">
    <source>
        <dbReference type="Proteomes" id="UP000237830"/>
    </source>
</evidence>
<keyword evidence="1" id="KW-0472">Membrane</keyword>
<organism evidence="2 3">
    <name type="scientific">Pseudomonas palleroniana</name>
    <dbReference type="NCBI Taxonomy" id="191390"/>
    <lineage>
        <taxon>Bacteria</taxon>
        <taxon>Pseudomonadati</taxon>
        <taxon>Pseudomonadota</taxon>
        <taxon>Gammaproteobacteria</taxon>
        <taxon>Pseudomonadales</taxon>
        <taxon>Pseudomonadaceae</taxon>
        <taxon>Pseudomonas</taxon>
    </lineage>
</organism>
<sequence>MTRLSGWQRLWIVGAVILLVGITLGGMDFYPSQSEFKDRYQARLTFWGDCNLYYQGHKLAPETPPSLCLGVKKDDVVLTYRKTAIEYNDEVERVPVRRLEWAGAILVIWAITNLVIFIVFTTTRWIYRGFRPKAA</sequence>
<reference evidence="2 3" key="1">
    <citation type="submission" date="2017-12" db="EMBL/GenBank/DDBJ databases">
        <title>Genome sequence of Pseudomonas palleroniana MAB3.</title>
        <authorList>
            <person name="Nascimento F.X."/>
        </authorList>
    </citation>
    <scope>NUCLEOTIDE SEQUENCE [LARGE SCALE GENOMIC DNA]</scope>
    <source>
        <strain evidence="2 3">MAB3</strain>
    </source>
</reference>
<feature type="transmembrane region" description="Helical" evidence="1">
    <location>
        <begin position="101"/>
        <end position="127"/>
    </location>
</feature>
<evidence type="ECO:0000256" key="1">
    <source>
        <dbReference type="SAM" id="Phobius"/>
    </source>
</evidence>
<gene>
    <name evidence="2" type="ORF">CYL20_14465</name>
</gene>
<keyword evidence="1" id="KW-0812">Transmembrane</keyword>
<proteinExistence type="predicted"/>
<evidence type="ECO:0000313" key="2">
    <source>
        <dbReference type="EMBL" id="AVE05694.1"/>
    </source>
</evidence>
<feature type="transmembrane region" description="Helical" evidence="1">
    <location>
        <begin position="12"/>
        <end position="30"/>
    </location>
</feature>
<dbReference type="RefSeq" id="WP_104994795.1">
    <property type="nucleotide sequence ID" value="NZ_CP025494.1"/>
</dbReference>
<keyword evidence="1" id="KW-1133">Transmembrane helix</keyword>
<dbReference type="EMBL" id="CP025494">
    <property type="protein sequence ID" value="AVE05694.1"/>
    <property type="molecule type" value="Genomic_DNA"/>
</dbReference>
<dbReference type="AlphaFoldDB" id="A0A2L1JB21"/>
<protein>
    <submittedName>
        <fullName evidence="2">Uncharacterized protein</fullName>
    </submittedName>
</protein>
<accession>A0A2L1JB21</accession>
<name>A0A2L1JB21_9PSED</name>
<dbReference type="Proteomes" id="UP000237830">
    <property type="component" value="Chromosome"/>
</dbReference>